<dbReference type="Proteomes" id="UP001159427">
    <property type="component" value="Unassembled WGS sequence"/>
</dbReference>
<proteinExistence type="predicted"/>
<keyword evidence="4" id="KW-1185">Reference proteome</keyword>
<dbReference type="InterPro" id="IPR035983">
    <property type="entry name" value="Hect_E3_ubiquitin_ligase"/>
</dbReference>
<dbReference type="EMBL" id="CALNXI010000857">
    <property type="protein sequence ID" value="CAH3143597.1"/>
    <property type="molecule type" value="Genomic_DNA"/>
</dbReference>
<evidence type="ECO:0000256" key="1">
    <source>
        <dbReference type="ARBA" id="ARBA00022786"/>
    </source>
</evidence>
<reference evidence="3 4" key="1">
    <citation type="submission" date="2022-05" db="EMBL/GenBank/DDBJ databases">
        <authorList>
            <consortium name="Genoscope - CEA"/>
            <person name="William W."/>
        </authorList>
    </citation>
    <scope>NUCLEOTIDE SEQUENCE [LARGE SCALE GENOMIC DNA]</scope>
</reference>
<dbReference type="Pfam" id="PF00632">
    <property type="entry name" value="HECT"/>
    <property type="match status" value="1"/>
</dbReference>
<dbReference type="Gene3D" id="3.30.2410.10">
    <property type="entry name" value="Hect, E3 ligase catalytic domain"/>
    <property type="match status" value="1"/>
</dbReference>
<accession>A0ABN8PKM6</accession>
<keyword evidence="1" id="KW-0833">Ubl conjugation pathway</keyword>
<evidence type="ECO:0000259" key="2">
    <source>
        <dbReference type="Pfam" id="PF00632"/>
    </source>
</evidence>
<protein>
    <recommendedName>
        <fullName evidence="2">HECT domain-containing protein</fullName>
    </recommendedName>
</protein>
<gene>
    <name evidence="3" type="ORF">PEVE_00042893</name>
</gene>
<organism evidence="3 4">
    <name type="scientific">Porites evermanni</name>
    <dbReference type="NCBI Taxonomy" id="104178"/>
    <lineage>
        <taxon>Eukaryota</taxon>
        <taxon>Metazoa</taxon>
        <taxon>Cnidaria</taxon>
        <taxon>Anthozoa</taxon>
        <taxon>Hexacorallia</taxon>
        <taxon>Scleractinia</taxon>
        <taxon>Fungiina</taxon>
        <taxon>Poritidae</taxon>
        <taxon>Porites</taxon>
    </lineage>
</organism>
<evidence type="ECO:0000313" key="3">
    <source>
        <dbReference type="EMBL" id="CAH3143597.1"/>
    </source>
</evidence>
<comment type="caution">
    <text evidence="3">The sequence shown here is derived from an EMBL/GenBank/DDBJ whole genome shotgun (WGS) entry which is preliminary data.</text>
</comment>
<dbReference type="InterPro" id="IPR000569">
    <property type="entry name" value="HECT_dom"/>
</dbReference>
<name>A0ABN8PKM6_9CNID</name>
<sequence>MKSGISKKHMQAFWETLSYTEINDLYKALLPTNSGASVLGLLEANEDLRPQEDAIFYYFRDFIRGLRENELSLFLRFVTGQDIFPQQPIRLMFNRLEGIFRRPIAPTCSNLLELSLCYETIQQFSREFKAILCDPASYVMDSA</sequence>
<evidence type="ECO:0000313" key="4">
    <source>
        <dbReference type="Proteomes" id="UP001159427"/>
    </source>
</evidence>
<dbReference type="SUPFAM" id="SSF56204">
    <property type="entry name" value="Hect, E3 ligase catalytic domain"/>
    <property type="match status" value="1"/>
</dbReference>
<feature type="domain" description="HECT" evidence="2">
    <location>
        <begin position="51"/>
        <end position="123"/>
    </location>
</feature>